<dbReference type="NCBIfam" id="NF041278">
    <property type="entry name" value="CmcJ_NvfI_EfuI"/>
    <property type="match status" value="1"/>
</dbReference>
<dbReference type="RefSeq" id="XP_033594116.1">
    <property type="nucleotide sequence ID" value="XM_033732315.1"/>
</dbReference>
<dbReference type="AlphaFoldDB" id="A0A6A6Q841"/>
<proteinExistence type="inferred from homology"/>
<protein>
    <recommendedName>
        <fullName evidence="5">GA4 desaturase family protein</fullName>
    </recommendedName>
</protein>
<dbReference type="GeneID" id="54473317"/>
<gene>
    <name evidence="3" type="ORF">BDY17DRAFT_289172</name>
</gene>
<organism evidence="3 4">
    <name type="scientific">Neohortaea acidophila</name>
    <dbReference type="NCBI Taxonomy" id="245834"/>
    <lineage>
        <taxon>Eukaryota</taxon>
        <taxon>Fungi</taxon>
        <taxon>Dikarya</taxon>
        <taxon>Ascomycota</taxon>
        <taxon>Pezizomycotina</taxon>
        <taxon>Dothideomycetes</taxon>
        <taxon>Dothideomycetidae</taxon>
        <taxon>Mycosphaerellales</taxon>
        <taxon>Teratosphaeriaceae</taxon>
        <taxon>Neohortaea</taxon>
    </lineage>
</organism>
<dbReference type="Proteomes" id="UP000799767">
    <property type="component" value="Unassembled WGS sequence"/>
</dbReference>
<evidence type="ECO:0008006" key="5">
    <source>
        <dbReference type="Google" id="ProtNLM"/>
    </source>
</evidence>
<sequence length="304" mass="34513">MAAAAVLPPQTLETTLNYHLEVERGGAEVWMPGTVRDKRRPHEHIAANVTNFRGREAEFSVDKQGFQVDPFESSVNDVADDSEFKGQYYQDVCAHLKKITGASKVLPVVHIARRLRWDEVFEAEKDLPDSAPVTAPTSNRSVHVDQSYFGAELVRDSKLEEVSPEEAERLKKCRWAIINLWRPFSVVTRDNLALCDATTVDENDLTAVYADLPESLRKAKSGYNFAAKSRSEAWEVKTNPNHRWYYASGVRPDEALLIKQFDSKKNGVARRTPHCAFSAKEDYGPTRQSIEVRCLLFWEDQPQD</sequence>
<dbReference type="EMBL" id="MU001631">
    <property type="protein sequence ID" value="KAF2487547.1"/>
    <property type="molecule type" value="Genomic_DNA"/>
</dbReference>
<dbReference type="GO" id="GO:0016491">
    <property type="term" value="F:oxidoreductase activity"/>
    <property type="evidence" value="ECO:0007669"/>
    <property type="project" value="UniProtKB-KW"/>
</dbReference>
<dbReference type="PANTHER" id="PTHR34598:SF3">
    <property type="entry name" value="OXIDOREDUCTASE AN1597"/>
    <property type="match status" value="1"/>
</dbReference>
<reference evidence="3" key="1">
    <citation type="journal article" date="2020" name="Stud. Mycol.">
        <title>101 Dothideomycetes genomes: a test case for predicting lifestyles and emergence of pathogens.</title>
        <authorList>
            <person name="Haridas S."/>
            <person name="Albert R."/>
            <person name="Binder M."/>
            <person name="Bloem J."/>
            <person name="Labutti K."/>
            <person name="Salamov A."/>
            <person name="Andreopoulos B."/>
            <person name="Baker S."/>
            <person name="Barry K."/>
            <person name="Bills G."/>
            <person name="Bluhm B."/>
            <person name="Cannon C."/>
            <person name="Castanera R."/>
            <person name="Culley D."/>
            <person name="Daum C."/>
            <person name="Ezra D."/>
            <person name="Gonzalez J."/>
            <person name="Henrissat B."/>
            <person name="Kuo A."/>
            <person name="Liang C."/>
            <person name="Lipzen A."/>
            <person name="Lutzoni F."/>
            <person name="Magnuson J."/>
            <person name="Mondo S."/>
            <person name="Nolan M."/>
            <person name="Ohm R."/>
            <person name="Pangilinan J."/>
            <person name="Park H.-J."/>
            <person name="Ramirez L."/>
            <person name="Alfaro M."/>
            <person name="Sun H."/>
            <person name="Tritt A."/>
            <person name="Yoshinaga Y."/>
            <person name="Zwiers L.-H."/>
            <person name="Turgeon B."/>
            <person name="Goodwin S."/>
            <person name="Spatafora J."/>
            <person name="Crous P."/>
            <person name="Grigoriev I."/>
        </authorList>
    </citation>
    <scope>NUCLEOTIDE SEQUENCE</scope>
    <source>
        <strain evidence="3">CBS 113389</strain>
    </source>
</reference>
<dbReference type="PANTHER" id="PTHR34598">
    <property type="entry name" value="BLL6449 PROTEIN"/>
    <property type="match status" value="1"/>
</dbReference>
<keyword evidence="4" id="KW-1185">Reference proteome</keyword>
<dbReference type="InterPro" id="IPR044053">
    <property type="entry name" value="AsaB-like"/>
</dbReference>
<comment type="similarity">
    <text evidence="2">Belongs to the asaB hydroxylase/desaturase family.</text>
</comment>
<evidence type="ECO:0000256" key="2">
    <source>
        <dbReference type="ARBA" id="ARBA00023604"/>
    </source>
</evidence>
<keyword evidence="1" id="KW-0560">Oxidoreductase</keyword>
<evidence type="ECO:0000256" key="1">
    <source>
        <dbReference type="ARBA" id="ARBA00023002"/>
    </source>
</evidence>
<dbReference type="OrthoDB" id="412788at2759"/>
<evidence type="ECO:0000313" key="4">
    <source>
        <dbReference type="Proteomes" id="UP000799767"/>
    </source>
</evidence>
<accession>A0A6A6Q841</accession>
<name>A0A6A6Q841_9PEZI</name>
<evidence type="ECO:0000313" key="3">
    <source>
        <dbReference type="EMBL" id="KAF2487547.1"/>
    </source>
</evidence>